<dbReference type="EMBL" id="VXLD01000002">
    <property type="protein sequence ID" value="KAB1858195.1"/>
    <property type="molecule type" value="Genomic_DNA"/>
</dbReference>
<evidence type="ECO:0000313" key="3">
    <source>
        <dbReference type="EMBL" id="KAB1858195.1"/>
    </source>
</evidence>
<dbReference type="Gene3D" id="3.75.10.10">
    <property type="entry name" value="L-arginine/glycine Amidinotransferase, Chain A"/>
    <property type="match status" value="1"/>
</dbReference>
<dbReference type="GO" id="GO:0047632">
    <property type="term" value="F:agmatine deiminase activity"/>
    <property type="evidence" value="ECO:0007669"/>
    <property type="project" value="TreeGrafter"/>
</dbReference>
<dbReference type="RefSeq" id="WP_151504250.1">
    <property type="nucleotide sequence ID" value="NZ_VXLD01000002.1"/>
</dbReference>
<dbReference type="GO" id="GO:0004668">
    <property type="term" value="F:protein-arginine deiminase activity"/>
    <property type="evidence" value="ECO:0007669"/>
    <property type="project" value="InterPro"/>
</dbReference>
<dbReference type="InterPro" id="IPR007466">
    <property type="entry name" value="Peptidyl-Arg-deiminase_porph"/>
</dbReference>
<dbReference type="AlphaFoldDB" id="A0A5N4WUN4"/>
<evidence type="ECO:0000256" key="1">
    <source>
        <dbReference type="ARBA" id="ARBA00022801"/>
    </source>
</evidence>
<comment type="caution">
    <text evidence="3">The sequence shown here is derived from an EMBL/GenBank/DDBJ whole genome shotgun (WGS) entry which is preliminary data.</text>
</comment>
<dbReference type="Pfam" id="PF04371">
    <property type="entry name" value="PAD_porph"/>
    <property type="match status" value="1"/>
</dbReference>
<evidence type="ECO:0000313" key="4">
    <source>
        <dbReference type="Proteomes" id="UP000325788"/>
    </source>
</evidence>
<keyword evidence="2" id="KW-0732">Signal</keyword>
<feature type="signal peptide" evidence="2">
    <location>
        <begin position="1"/>
        <end position="22"/>
    </location>
</feature>
<reference evidence="3 4" key="1">
    <citation type="submission" date="2019-09" db="EMBL/GenBank/DDBJ databases">
        <title>Draft genome sequence of Acinetobacter tandoii W4-4-4 isolated from environmental water sample.</title>
        <authorList>
            <person name="Wee S.K."/>
            <person name="Yan B."/>
            <person name="Mustaffa S.B."/>
            <person name="Yap E.P.H."/>
        </authorList>
    </citation>
    <scope>NUCLEOTIDE SEQUENCE [LARGE SCALE GENOMIC DNA]</scope>
    <source>
        <strain evidence="3 4">W4-4-4</strain>
    </source>
</reference>
<dbReference type="GO" id="GO:0009446">
    <property type="term" value="P:putrescine biosynthetic process"/>
    <property type="evidence" value="ECO:0007669"/>
    <property type="project" value="InterPro"/>
</dbReference>
<gene>
    <name evidence="3" type="ORF">F4W09_05565</name>
</gene>
<dbReference type="PANTHER" id="PTHR31377">
    <property type="entry name" value="AGMATINE DEIMINASE-RELATED"/>
    <property type="match status" value="1"/>
</dbReference>
<dbReference type="SUPFAM" id="SSF55909">
    <property type="entry name" value="Pentein"/>
    <property type="match status" value="1"/>
</dbReference>
<sequence length="344" mass="38584">MKSLAFKISIAALTMVPFTTQAELIVLASPQSHDAYYAKVIDDIFDFHIDYAKKIIKNGDNVVILTDQYLYPEYVKALGKKHVAITPMQDIWMRDFTSTNPAQPVMFRYTAAGQGGGKKGQAISDEVQDEFKYYSQKAGLQFTQSKLLNDGGNWVEDGYGNVVLGTKFLTDNKLTESEARKKLIALTNAKQIAFIEADEQGGLEHADGVVSFIDQNTLVINSYPEDPDYAKRLMVDLKRGIPNVKIHEIITPYDGSEIYDEKFGSACGLYTNMLVTPERIYFPQFGIKEDAIALKQIRSITKRTVIPVQSSKVCHMGGGVRCMSWQVRSKNAELFLNYLNKISQ</sequence>
<name>A0A5N4WUN4_9GAMM</name>
<evidence type="ECO:0000256" key="2">
    <source>
        <dbReference type="SAM" id="SignalP"/>
    </source>
</evidence>
<protein>
    <submittedName>
        <fullName evidence="3">Agmatine deiminase family protein</fullName>
    </submittedName>
</protein>
<feature type="chain" id="PRO_5024454714" evidence="2">
    <location>
        <begin position="23"/>
        <end position="344"/>
    </location>
</feature>
<dbReference type="Proteomes" id="UP000325788">
    <property type="component" value="Unassembled WGS sequence"/>
</dbReference>
<proteinExistence type="predicted"/>
<keyword evidence="1" id="KW-0378">Hydrolase</keyword>
<accession>A0A5N4WUN4</accession>
<dbReference type="PANTHER" id="PTHR31377:SF0">
    <property type="entry name" value="AGMATINE DEIMINASE-RELATED"/>
    <property type="match status" value="1"/>
</dbReference>
<organism evidence="3 4">
    <name type="scientific">Acinetobacter tandoii</name>
    <dbReference type="NCBI Taxonomy" id="202954"/>
    <lineage>
        <taxon>Bacteria</taxon>
        <taxon>Pseudomonadati</taxon>
        <taxon>Pseudomonadota</taxon>
        <taxon>Gammaproteobacteria</taxon>
        <taxon>Moraxellales</taxon>
        <taxon>Moraxellaceae</taxon>
        <taxon>Acinetobacter</taxon>
    </lineage>
</organism>